<gene>
    <name evidence="4" type="ORF">H9819_09560</name>
</gene>
<dbReference type="InterPro" id="IPR003140">
    <property type="entry name" value="PLipase/COase/thioEstase"/>
</dbReference>
<reference evidence="4" key="2">
    <citation type="submission" date="2021-04" db="EMBL/GenBank/DDBJ databases">
        <authorList>
            <person name="Gilroy R."/>
        </authorList>
    </citation>
    <scope>NUCLEOTIDE SEQUENCE</scope>
    <source>
        <strain evidence="4">ChiHjej12B11-24981</strain>
    </source>
</reference>
<keyword evidence="4" id="KW-0378">Hydrolase</keyword>
<feature type="chain" id="PRO_5038767455" evidence="2">
    <location>
        <begin position="21"/>
        <end position="258"/>
    </location>
</feature>
<dbReference type="InterPro" id="IPR050955">
    <property type="entry name" value="Plant_Biomass_Hydrol_Est"/>
</dbReference>
<dbReference type="PANTHER" id="PTHR43037">
    <property type="entry name" value="UNNAMED PRODUCT-RELATED"/>
    <property type="match status" value="1"/>
</dbReference>
<feature type="signal peptide" evidence="2">
    <location>
        <begin position="1"/>
        <end position="20"/>
    </location>
</feature>
<accession>A0A9D2A9N3</accession>
<reference evidence="4" key="1">
    <citation type="journal article" date="2021" name="PeerJ">
        <title>Extensive microbial diversity within the chicken gut microbiome revealed by metagenomics and culture.</title>
        <authorList>
            <person name="Gilroy R."/>
            <person name="Ravi A."/>
            <person name="Getino M."/>
            <person name="Pursley I."/>
            <person name="Horton D.L."/>
            <person name="Alikhan N.F."/>
            <person name="Baker D."/>
            <person name="Gharbi K."/>
            <person name="Hall N."/>
            <person name="Watson M."/>
            <person name="Adriaenssens E.M."/>
            <person name="Foster-Nyarko E."/>
            <person name="Jarju S."/>
            <person name="Secka A."/>
            <person name="Antonio M."/>
            <person name="Oren A."/>
            <person name="Chaudhuri R.R."/>
            <person name="La Ragione R."/>
            <person name="Hildebrand F."/>
            <person name="Pallen M.J."/>
        </authorList>
    </citation>
    <scope>NUCLEOTIDE SEQUENCE</scope>
    <source>
        <strain evidence="4">ChiHjej12B11-24981</strain>
    </source>
</reference>
<evidence type="ECO:0000256" key="1">
    <source>
        <dbReference type="ARBA" id="ARBA00022729"/>
    </source>
</evidence>
<evidence type="ECO:0000259" key="3">
    <source>
        <dbReference type="Pfam" id="PF02230"/>
    </source>
</evidence>
<dbReference type="Pfam" id="PF02230">
    <property type="entry name" value="Abhydrolase_2"/>
    <property type="match status" value="1"/>
</dbReference>
<keyword evidence="1 2" id="KW-0732">Signal</keyword>
<dbReference type="SUPFAM" id="SSF53474">
    <property type="entry name" value="alpha/beta-Hydrolases"/>
    <property type="match status" value="1"/>
</dbReference>
<evidence type="ECO:0000313" key="4">
    <source>
        <dbReference type="EMBL" id="HIZ02475.1"/>
    </source>
</evidence>
<comment type="caution">
    <text evidence="4">The sequence shown here is derived from an EMBL/GenBank/DDBJ whole genome shotgun (WGS) entry which is preliminary data.</text>
</comment>
<dbReference type="GO" id="GO:0016787">
    <property type="term" value="F:hydrolase activity"/>
    <property type="evidence" value="ECO:0007669"/>
    <property type="project" value="UniProtKB-KW"/>
</dbReference>
<evidence type="ECO:0000256" key="2">
    <source>
        <dbReference type="SAM" id="SignalP"/>
    </source>
</evidence>
<dbReference type="EMBL" id="DXCK01000125">
    <property type="protein sequence ID" value="HIZ02475.1"/>
    <property type="molecule type" value="Genomic_DNA"/>
</dbReference>
<proteinExistence type="predicted"/>
<dbReference type="AlphaFoldDB" id="A0A9D2A9N3"/>
<dbReference type="InterPro" id="IPR029058">
    <property type="entry name" value="AB_hydrolase_fold"/>
</dbReference>
<name>A0A9D2A9N3_9BACE</name>
<organism evidence="4 5">
    <name type="scientific">Candidatus Bacteroides merdipullorum</name>
    <dbReference type="NCBI Taxonomy" id="2838474"/>
    <lineage>
        <taxon>Bacteria</taxon>
        <taxon>Pseudomonadati</taxon>
        <taxon>Bacteroidota</taxon>
        <taxon>Bacteroidia</taxon>
        <taxon>Bacteroidales</taxon>
        <taxon>Bacteroidaceae</taxon>
        <taxon>Bacteroides</taxon>
    </lineage>
</organism>
<dbReference type="Proteomes" id="UP000824023">
    <property type="component" value="Unassembled WGS sequence"/>
</dbReference>
<dbReference type="PANTHER" id="PTHR43037:SF1">
    <property type="entry name" value="BLL1128 PROTEIN"/>
    <property type="match status" value="1"/>
</dbReference>
<protein>
    <submittedName>
        <fullName evidence="4">Alpha/beta fold hydrolase</fullName>
    </submittedName>
</protein>
<evidence type="ECO:0000313" key="5">
    <source>
        <dbReference type="Proteomes" id="UP000824023"/>
    </source>
</evidence>
<feature type="domain" description="Phospholipase/carboxylesterase/thioesterase" evidence="3">
    <location>
        <begin position="52"/>
        <end position="241"/>
    </location>
</feature>
<dbReference type="Gene3D" id="3.40.50.1820">
    <property type="entry name" value="alpha/beta hydrolase"/>
    <property type="match status" value="1"/>
</dbReference>
<sequence>MKRIIISLLASLLAFNILSAQDTFEKKTYISTSGDTLRYRLLTPLNMQNGQKYPLVLFLHGAGERGRDNEKQLTHGGQMWLNPVNRDQYPAFVLAPQCPTEDYWAYASRPTSFAPDQMPANVPLSPLFRTLKELLDKFLADSRIDKRRIYVIGLSMGGMGTYDLAVRYPEIFAAAVPICGTVNPARLKKAKDVKFRIFHGDADNVVTVEGSRQAYRALKEAGAQVEYKEYPGCNHGSWNPAFNEPDFMEWLFSQKKKP</sequence>